<gene>
    <name evidence="1" type="ORF">H5410_029823</name>
</gene>
<dbReference type="Proteomes" id="UP000824120">
    <property type="component" value="Chromosome 6"/>
</dbReference>
<reference evidence="1 2" key="1">
    <citation type="submission" date="2020-09" db="EMBL/GenBank/DDBJ databases">
        <title>De no assembly of potato wild relative species, Solanum commersonii.</title>
        <authorList>
            <person name="Cho K."/>
        </authorList>
    </citation>
    <scope>NUCLEOTIDE SEQUENCE [LARGE SCALE GENOMIC DNA]</scope>
    <source>
        <strain evidence="1">LZ3.2</strain>
        <tissue evidence="1">Leaf</tissue>
    </source>
</reference>
<name>A0A9J5YEC5_SOLCO</name>
<keyword evidence="2" id="KW-1185">Reference proteome</keyword>
<accession>A0A9J5YEC5</accession>
<dbReference type="EMBL" id="JACXVP010000006">
    <property type="protein sequence ID" value="KAG5598453.1"/>
    <property type="molecule type" value="Genomic_DNA"/>
</dbReference>
<protein>
    <submittedName>
        <fullName evidence="1">Uncharacterized protein</fullName>
    </submittedName>
</protein>
<organism evidence="1 2">
    <name type="scientific">Solanum commersonii</name>
    <name type="common">Commerson's wild potato</name>
    <name type="synonym">Commerson's nightshade</name>
    <dbReference type="NCBI Taxonomy" id="4109"/>
    <lineage>
        <taxon>Eukaryota</taxon>
        <taxon>Viridiplantae</taxon>
        <taxon>Streptophyta</taxon>
        <taxon>Embryophyta</taxon>
        <taxon>Tracheophyta</taxon>
        <taxon>Spermatophyta</taxon>
        <taxon>Magnoliopsida</taxon>
        <taxon>eudicotyledons</taxon>
        <taxon>Gunneridae</taxon>
        <taxon>Pentapetalae</taxon>
        <taxon>asterids</taxon>
        <taxon>lamiids</taxon>
        <taxon>Solanales</taxon>
        <taxon>Solanaceae</taxon>
        <taxon>Solanoideae</taxon>
        <taxon>Solaneae</taxon>
        <taxon>Solanum</taxon>
    </lineage>
</organism>
<proteinExistence type="predicted"/>
<comment type="caution">
    <text evidence="1">The sequence shown here is derived from an EMBL/GenBank/DDBJ whole genome shotgun (WGS) entry which is preliminary data.</text>
</comment>
<evidence type="ECO:0000313" key="2">
    <source>
        <dbReference type="Proteomes" id="UP000824120"/>
    </source>
</evidence>
<dbReference type="AlphaFoldDB" id="A0A9J5YEC5"/>
<evidence type="ECO:0000313" key="1">
    <source>
        <dbReference type="EMBL" id="KAG5598453.1"/>
    </source>
</evidence>
<sequence length="91" mass="11266">MEYKFSNRKFQVSLINKQYIIQETREINEDIAYRIETKWMNGNEDDETNVWSTQREIIRKKNILDKVEVVSVMDKMRKERLKWLRHACEKR</sequence>